<evidence type="ECO:0000313" key="1">
    <source>
        <dbReference type="EMBL" id="MBH5328087.1"/>
    </source>
</evidence>
<reference evidence="1 2" key="1">
    <citation type="submission" date="2020-09" db="EMBL/GenBank/DDBJ databases">
        <title>Eikenella S3660 sp. nov., isolated from a throat swab.</title>
        <authorList>
            <person name="Buhl M."/>
        </authorList>
    </citation>
    <scope>NUCLEOTIDE SEQUENCE [LARGE SCALE GENOMIC DNA]</scope>
    <source>
        <strain evidence="1 2">S3360</strain>
    </source>
</reference>
<dbReference type="RefSeq" id="WP_197902027.1">
    <property type="nucleotide sequence ID" value="NZ_JACSGR010000001.1"/>
</dbReference>
<gene>
    <name evidence="1" type="ORF">H9Q10_00145</name>
</gene>
<dbReference type="EMBL" id="JACSGR010000001">
    <property type="protein sequence ID" value="MBH5328087.1"/>
    <property type="molecule type" value="Genomic_DNA"/>
</dbReference>
<proteinExistence type="predicted"/>
<comment type="caution">
    <text evidence="1">The sequence shown here is derived from an EMBL/GenBank/DDBJ whole genome shotgun (WGS) entry which is preliminary data.</text>
</comment>
<dbReference type="Proteomes" id="UP000768471">
    <property type="component" value="Unassembled WGS sequence"/>
</dbReference>
<evidence type="ECO:0000313" key="2">
    <source>
        <dbReference type="Proteomes" id="UP000768471"/>
    </source>
</evidence>
<keyword evidence="2" id="KW-1185">Reference proteome</keyword>
<protein>
    <submittedName>
        <fullName evidence="1">Uncharacterized protein</fullName>
    </submittedName>
</protein>
<sequence>MKITPENGSITLPDGRIITAHTSPDDWIALFPQSRPHHPQAGAVSFGVSFAGQAERYAVTAWFEQQRLARLSLFFCPTGEDTGWEAWSEARELQRRKQFDRWLDRQLGDTPCTIHTSAAGRCRRFAWGEAGAYYHKQDGGTAIVVRYRR</sequence>
<organism evidence="1 2">
    <name type="scientific">Eikenella glucosivorans</name>
    <dbReference type="NCBI Taxonomy" id="2766967"/>
    <lineage>
        <taxon>Bacteria</taxon>
        <taxon>Pseudomonadati</taxon>
        <taxon>Pseudomonadota</taxon>
        <taxon>Betaproteobacteria</taxon>
        <taxon>Neisseriales</taxon>
        <taxon>Neisseriaceae</taxon>
        <taxon>Eikenella</taxon>
    </lineage>
</organism>
<accession>A0ABS0N6Z2</accession>
<name>A0ABS0N6Z2_9NEIS</name>